<accession>A1C4R8</accession>
<feature type="compositionally biased region" description="Basic and acidic residues" evidence="1">
    <location>
        <begin position="39"/>
        <end position="51"/>
    </location>
</feature>
<feature type="region of interest" description="Disordered" evidence="1">
    <location>
        <begin position="272"/>
        <end position="397"/>
    </location>
</feature>
<dbReference type="VEuPathDB" id="FungiDB:ACLA_000970"/>
<dbReference type="AlphaFoldDB" id="A1C4R8"/>
<dbReference type="Pfam" id="PF00010">
    <property type="entry name" value="HLH"/>
    <property type="match status" value="1"/>
</dbReference>
<feature type="region of interest" description="Disordered" evidence="1">
    <location>
        <begin position="460"/>
        <end position="546"/>
    </location>
</feature>
<evidence type="ECO:0000313" key="3">
    <source>
        <dbReference type="EMBL" id="EAW14686.1"/>
    </source>
</evidence>
<feature type="compositionally biased region" description="Polar residues" evidence="1">
    <location>
        <begin position="698"/>
        <end position="730"/>
    </location>
</feature>
<dbReference type="PROSITE" id="PS50888">
    <property type="entry name" value="BHLH"/>
    <property type="match status" value="1"/>
</dbReference>
<protein>
    <submittedName>
        <fullName evidence="3">HLH transcription factor (PalcA), putative</fullName>
    </submittedName>
</protein>
<reference evidence="3 4" key="1">
    <citation type="journal article" date="2008" name="PLoS Genet.">
        <title>Genomic islands in the pathogenic filamentous fungus Aspergillus fumigatus.</title>
        <authorList>
            <person name="Fedorova N.D."/>
            <person name="Khaldi N."/>
            <person name="Joardar V.S."/>
            <person name="Maiti R."/>
            <person name="Amedeo P."/>
            <person name="Anderson M.J."/>
            <person name="Crabtree J."/>
            <person name="Silva J.C."/>
            <person name="Badger J.H."/>
            <person name="Albarraq A."/>
            <person name="Angiuoli S."/>
            <person name="Bussey H."/>
            <person name="Bowyer P."/>
            <person name="Cotty P.J."/>
            <person name="Dyer P.S."/>
            <person name="Egan A."/>
            <person name="Galens K."/>
            <person name="Fraser-Liggett C.M."/>
            <person name="Haas B.J."/>
            <person name="Inman J.M."/>
            <person name="Kent R."/>
            <person name="Lemieux S."/>
            <person name="Malavazi I."/>
            <person name="Orvis J."/>
            <person name="Roemer T."/>
            <person name="Ronning C.M."/>
            <person name="Sundaram J.P."/>
            <person name="Sutton G."/>
            <person name="Turner G."/>
            <person name="Venter J.C."/>
            <person name="White O.R."/>
            <person name="Whitty B.R."/>
            <person name="Youngman P."/>
            <person name="Wolfe K.H."/>
            <person name="Goldman G.H."/>
            <person name="Wortman J.R."/>
            <person name="Jiang B."/>
            <person name="Denning D.W."/>
            <person name="Nierman W.C."/>
        </authorList>
    </citation>
    <scope>NUCLEOTIDE SEQUENCE [LARGE SCALE GENOMIC DNA]</scope>
    <source>
        <strain evidence="4">ATCC 1007 / CBS 513.65 / DSM 816 / NCTC 3887 / NRRL 1</strain>
    </source>
</reference>
<name>A1C4R8_ASPCL</name>
<dbReference type="Proteomes" id="UP000006701">
    <property type="component" value="Unassembled WGS sequence"/>
</dbReference>
<dbReference type="eggNOG" id="ENOG502S7T4">
    <property type="taxonomic scope" value="Eukaryota"/>
</dbReference>
<evidence type="ECO:0000259" key="2">
    <source>
        <dbReference type="PROSITE" id="PS50888"/>
    </source>
</evidence>
<dbReference type="FunFam" id="4.10.280.10:FF:000099">
    <property type="entry name" value="Myc-family transcription factor"/>
    <property type="match status" value="1"/>
</dbReference>
<dbReference type="OMA" id="EQDMAFT"/>
<dbReference type="GO" id="GO:0046983">
    <property type="term" value="F:protein dimerization activity"/>
    <property type="evidence" value="ECO:0007669"/>
    <property type="project" value="InterPro"/>
</dbReference>
<feature type="compositionally biased region" description="Low complexity" evidence="1">
    <location>
        <begin position="136"/>
        <end position="147"/>
    </location>
</feature>
<dbReference type="KEGG" id="act:ACLA_000970"/>
<dbReference type="GeneID" id="4708582"/>
<feature type="compositionally biased region" description="Basic and acidic residues" evidence="1">
    <location>
        <begin position="632"/>
        <end position="648"/>
    </location>
</feature>
<proteinExistence type="predicted"/>
<evidence type="ECO:0000256" key="1">
    <source>
        <dbReference type="SAM" id="MobiDB-lite"/>
    </source>
</evidence>
<feature type="compositionally biased region" description="Polar residues" evidence="1">
    <location>
        <begin position="460"/>
        <end position="478"/>
    </location>
</feature>
<feature type="region of interest" description="Disordered" evidence="1">
    <location>
        <begin position="39"/>
        <end position="68"/>
    </location>
</feature>
<dbReference type="SUPFAM" id="SSF47459">
    <property type="entry name" value="HLH, helix-loop-helix DNA-binding domain"/>
    <property type="match status" value="1"/>
</dbReference>
<dbReference type="Gene3D" id="4.10.280.10">
    <property type="entry name" value="Helix-loop-helix DNA-binding domain"/>
    <property type="match status" value="1"/>
</dbReference>
<evidence type="ECO:0000313" key="4">
    <source>
        <dbReference type="Proteomes" id="UP000006701"/>
    </source>
</evidence>
<feature type="compositionally biased region" description="Polar residues" evidence="1">
    <location>
        <begin position="321"/>
        <end position="339"/>
    </location>
</feature>
<feature type="compositionally biased region" description="Polar residues" evidence="1">
    <location>
        <begin position="55"/>
        <end position="68"/>
    </location>
</feature>
<dbReference type="CDD" id="cd11392">
    <property type="entry name" value="bHLH_ScPHO4_like"/>
    <property type="match status" value="1"/>
</dbReference>
<feature type="region of interest" description="Disordered" evidence="1">
    <location>
        <begin position="1"/>
        <end position="24"/>
    </location>
</feature>
<keyword evidence="4" id="KW-1185">Reference proteome</keyword>
<dbReference type="InterPro" id="IPR036638">
    <property type="entry name" value="HLH_DNA-bd_sf"/>
</dbReference>
<sequence length="730" mass="79156">MDHDHSMTWPGPLQEQSLMAAASSEDEFTNFLEFGMHFPDLDGHGPAERQPPRSLPTSVPMLSTSTADQEQLVRMDTDGIPGSHASSSYNHRIMDDFSIDLSNHGQPSHSQGQMPVSYTSAPVTPAFYNQGVAQSQVFQQPQHPSQKQSHHHVHPGQPTSQQYMAHGQAIIPPTPNSIELQGNAARYPSQVDDNREIYDQYARINEEQALYTPLVSPAMTPLETQFRLPEYTVPGEYFTPLTSPALEAQNSNGNGYPFQSVSEVGFLHSPVDALPGASTPSSPGLMRKHRRRPSTTKSFSLRAKKQQSPSVRPQTRKKSMLNLNSDEVLNGLSHDQGSSRILPHGVSGLRQSSNESSEQDSVSPEPLSEPLMPPPALPPARKSPAMMPQADQSRTSAPATPAMLMRLQRSQPHEDHTGHFTGQARLVSSESYDDIMEDVVLPEAAAPASQFSRPQISRIDTTISNGSATPLTSESLTPSVEPKSASIVDRNSSSIAPSPRTVAMPSPSGPIARKSDTPKLGPMARKRQSFSSTHASPNLRPKISPSIQPLVRGEGISSETSALYLASKSNYQHILDGTLLPGVSYPETLAENLSSKRTNHKLAEQGRRNRINNALKEIESLIPSAFIQMKHAKESASKSEKEKEKDKAGAQAISKASTVELAIDYIKTLKQELEATKGKLVAAEARLGEIGSMKDANSKTVEVATSETKCTHNSPLPESANVTSETNGSA</sequence>
<dbReference type="SMART" id="SM00353">
    <property type="entry name" value="HLH"/>
    <property type="match status" value="1"/>
</dbReference>
<feature type="domain" description="BHLH" evidence="2">
    <location>
        <begin position="595"/>
        <end position="669"/>
    </location>
</feature>
<dbReference type="STRING" id="344612.A1C4R8"/>
<organism evidence="3 4">
    <name type="scientific">Aspergillus clavatus (strain ATCC 1007 / CBS 513.65 / DSM 816 / NCTC 3887 / NRRL 1 / QM 1276 / 107)</name>
    <dbReference type="NCBI Taxonomy" id="344612"/>
    <lineage>
        <taxon>Eukaryota</taxon>
        <taxon>Fungi</taxon>
        <taxon>Dikarya</taxon>
        <taxon>Ascomycota</taxon>
        <taxon>Pezizomycotina</taxon>
        <taxon>Eurotiomycetes</taxon>
        <taxon>Eurotiomycetidae</taxon>
        <taxon>Eurotiales</taxon>
        <taxon>Aspergillaceae</taxon>
        <taxon>Aspergillus</taxon>
        <taxon>Aspergillus subgen. Fumigati</taxon>
    </lineage>
</organism>
<dbReference type="EMBL" id="DS027004">
    <property type="protein sequence ID" value="EAW14686.1"/>
    <property type="molecule type" value="Genomic_DNA"/>
</dbReference>
<feature type="region of interest" description="Disordered" evidence="1">
    <location>
        <begin position="632"/>
        <end position="651"/>
    </location>
</feature>
<feature type="region of interest" description="Disordered" evidence="1">
    <location>
        <begin position="136"/>
        <end position="160"/>
    </location>
</feature>
<feature type="compositionally biased region" description="Low complexity" evidence="1">
    <location>
        <begin position="351"/>
        <end position="370"/>
    </location>
</feature>
<feature type="region of interest" description="Disordered" evidence="1">
    <location>
        <begin position="695"/>
        <end position="730"/>
    </location>
</feature>
<gene>
    <name evidence="3" type="ORF">ACLA_000970</name>
</gene>
<dbReference type="HOGENOM" id="CLU_015973_0_0_1"/>
<dbReference type="InterPro" id="IPR011598">
    <property type="entry name" value="bHLH_dom"/>
</dbReference>
<dbReference type="RefSeq" id="XP_001276112.1">
    <property type="nucleotide sequence ID" value="XM_001276111.1"/>
</dbReference>
<dbReference type="OrthoDB" id="5344169at2759"/>